<accession>A0A3E1EXC4</accession>
<organism evidence="1 2">
    <name type="scientific">Brumimicrobium aurantiacum</name>
    <dbReference type="NCBI Taxonomy" id="1737063"/>
    <lineage>
        <taxon>Bacteria</taxon>
        <taxon>Pseudomonadati</taxon>
        <taxon>Bacteroidota</taxon>
        <taxon>Flavobacteriia</taxon>
        <taxon>Flavobacteriales</taxon>
        <taxon>Crocinitomicaceae</taxon>
        <taxon>Brumimicrobium</taxon>
    </lineage>
</organism>
<comment type="caution">
    <text evidence="1">The sequence shown here is derived from an EMBL/GenBank/DDBJ whole genome shotgun (WGS) entry which is preliminary data.</text>
</comment>
<gene>
    <name evidence="1" type="ORF">DXU93_09280</name>
</gene>
<name>A0A3E1EXC4_9FLAO</name>
<dbReference type="AlphaFoldDB" id="A0A3E1EXC4"/>
<proteinExistence type="predicted"/>
<reference evidence="1 2" key="1">
    <citation type="submission" date="2018-08" db="EMBL/GenBank/DDBJ databases">
        <title>The draft genome squence of Brumimicrobium sp. N62.</title>
        <authorList>
            <person name="Du Z.-J."/>
            <person name="Luo H.-R."/>
        </authorList>
    </citation>
    <scope>NUCLEOTIDE SEQUENCE [LARGE SCALE GENOMIC DNA]</scope>
    <source>
        <strain evidence="1 2">N62</strain>
    </source>
</reference>
<dbReference type="Proteomes" id="UP000257127">
    <property type="component" value="Unassembled WGS sequence"/>
</dbReference>
<keyword evidence="2" id="KW-1185">Reference proteome</keyword>
<sequence length="60" mass="7048">MGDSPFDKNFLKIKEKKSLDQEIPCIYLRGYAFKLNDQFSVTYKGRLHTYCDGQESFCDD</sequence>
<evidence type="ECO:0000313" key="2">
    <source>
        <dbReference type="Proteomes" id="UP000257127"/>
    </source>
</evidence>
<evidence type="ECO:0000313" key="1">
    <source>
        <dbReference type="EMBL" id="RFC54168.1"/>
    </source>
</evidence>
<dbReference type="EMBL" id="QURB01000005">
    <property type="protein sequence ID" value="RFC54168.1"/>
    <property type="molecule type" value="Genomic_DNA"/>
</dbReference>
<protein>
    <submittedName>
        <fullName evidence="1">Uncharacterized protein</fullName>
    </submittedName>
</protein>